<dbReference type="EMBL" id="AP002901">
    <property type="protein sequence ID" value="BAD81524.1"/>
    <property type="molecule type" value="Genomic_DNA"/>
</dbReference>
<accession>Q5NAI5</accession>
<evidence type="ECO:0000313" key="2">
    <source>
        <dbReference type="EMBL" id="BAD81524.1"/>
    </source>
</evidence>
<feature type="region of interest" description="Disordered" evidence="1">
    <location>
        <begin position="201"/>
        <end position="260"/>
    </location>
</feature>
<feature type="compositionally biased region" description="Basic and acidic residues" evidence="1">
    <location>
        <begin position="236"/>
        <end position="249"/>
    </location>
</feature>
<organism evidence="2">
    <name type="scientific">Oryza sativa subsp. japonica</name>
    <name type="common">Rice</name>
    <dbReference type="NCBI Taxonomy" id="39947"/>
    <lineage>
        <taxon>Eukaryota</taxon>
        <taxon>Viridiplantae</taxon>
        <taxon>Streptophyta</taxon>
        <taxon>Embryophyta</taxon>
        <taxon>Tracheophyta</taxon>
        <taxon>Spermatophyta</taxon>
        <taxon>Magnoliopsida</taxon>
        <taxon>Liliopsida</taxon>
        <taxon>Poales</taxon>
        <taxon>Poaceae</taxon>
        <taxon>BOP clade</taxon>
        <taxon>Oryzoideae</taxon>
        <taxon>Oryzeae</taxon>
        <taxon>Oryzinae</taxon>
        <taxon>Oryza</taxon>
        <taxon>Oryza sativa</taxon>
    </lineage>
</organism>
<feature type="region of interest" description="Disordered" evidence="1">
    <location>
        <begin position="18"/>
        <end position="42"/>
    </location>
</feature>
<name>Q5NAI5_ORYSJ</name>
<dbReference type="Proteomes" id="UP000817658">
    <property type="component" value="Chromosome 1"/>
</dbReference>
<evidence type="ECO:0000256" key="1">
    <source>
        <dbReference type="SAM" id="MobiDB-lite"/>
    </source>
</evidence>
<protein>
    <submittedName>
        <fullName evidence="2">Death associated protein-like</fullName>
    </submittedName>
</protein>
<feature type="compositionally biased region" description="Basic residues" evidence="1">
    <location>
        <begin position="250"/>
        <end position="260"/>
    </location>
</feature>
<dbReference type="AlphaFoldDB" id="Q5NAI5"/>
<proteinExistence type="predicted"/>
<sequence length="260" mass="28689">MDPKATTLTSRAWRCYSPASGARGGSRRRRRRPAGTTSRRCSRADRLDTLRPYVTSAAAGNDALRIDPPAEDVSLLPCCRALVAVAEKDILSERGRQYTAQLRGGGGGREVTLVSRRARTTTSTYTGWRALAPNGSCRGVHLGGQLPSDGGASSPWQPPPHFCIISPAMATLRRHHQVFPHISSSCQGCFGVRRYILRHRKTQQAPTPAHDRAAPPQLRCRTGPRLAAPAPSVEENATRKRERMREREKIRKKKEKKIEG</sequence>
<gene>
    <name evidence="2" type="primary">P0456F08.23</name>
</gene>
<reference evidence="2" key="1">
    <citation type="journal article" date="2002" name="Nature">
        <title>The genome sequence and structure of rice chromosome 1.</title>
        <authorList>
            <person name="Sasaki T."/>
            <person name="Matsumoto T."/>
            <person name="Yamamoto K."/>
            <person name="Sakata K."/>
            <person name="Baba T."/>
            <person name="Katayose Y."/>
            <person name="Wu J."/>
            <person name="Niimura Y."/>
            <person name="Cheng Z."/>
            <person name="Nagamura Y."/>
            <person name="Antonio B.A."/>
            <person name="Kanamori H."/>
            <person name="Hosokawa S."/>
            <person name="Masukawa M."/>
            <person name="Arikawa K."/>
            <person name="Chiden Y."/>
            <person name="Hayashi M."/>
            <person name="Okamoto M."/>
            <person name="Ando T."/>
            <person name="Aoki H."/>
            <person name="Arita K."/>
            <person name="Hamada M."/>
            <person name="Harada C."/>
            <person name="Hijishita S."/>
            <person name="Honda M."/>
            <person name="Ichikawa Y."/>
            <person name="Idonuma A."/>
            <person name="Iijima M."/>
            <person name="Ikeda M."/>
            <person name="Ikeno M."/>
            <person name="Itoh S."/>
            <person name="Itoh T."/>
            <person name="Itoh Y."/>
            <person name="Itoh Y."/>
            <person name="Iwabuchi A."/>
            <person name="Kamiya K."/>
            <person name="Karasawa W."/>
            <person name="Katagiri S."/>
            <person name="Kikuta A."/>
            <person name="Kobayashi N."/>
            <person name="Kono I."/>
            <person name="Machita K."/>
            <person name="Maehara T."/>
            <person name="Mizuno H."/>
            <person name="Mizubayashi T."/>
            <person name="Mukai Y."/>
            <person name="Nagasaki H."/>
            <person name="Nakashima M."/>
            <person name="Nakama Y."/>
            <person name="Nakamichi Y."/>
            <person name="Nakamura M."/>
            <person name="Namiki N."/>
            <person name="Negishi M."/>
            <person name="Ohta I."/>
            <person name="Ono N."/>
            <person name="Saji S."/>
            <person name="Sakai K."/>
            <person name="Shibata M."/>
            <person name="Shimokawa T."/>
            <person name="Shomura A."/>
            <person name="Song J."/>
            <person name="Takazaki Y."/>
            <person name="Terasawa K."/>
            <person name="Tsuji K."/>
            <person name="Waki K."/>
            <person name="Yamagata H."/>
            <person name="Yamane H."/>
            <person name="Yoshiki S."/>
            <person name="Yoshihara R."/>
            <person name="Yukawa K."/>
            <person name="Zhong H."/>
            <person name="Iwama H."/>
            <person name="Endo T."/>
            <person name="Ito H."/>
            <person name="Hahn J.H."/>
            <person name="Kim H.I."/>
            <person name="Eun M.Y."/>
            <person name="Yano M."/>
            <person name="Jiang J."/>
            <person name="Gojobori T."/>
        </authorList>
    </citation>
    <scope>NUCLEOTIDE SEQUENCE [LARGE SCALE GENOMIC DNA]</scope>
</reference>